<evidence type="ECO:0000256" key="1">
    <source>
        <dbReference type="SAM" id="MobiDB-lite"/>
    </source>
</evidence>
<protein>
    <submittedName>
        <fullName evidence="2">Uncharacterized protein</fullName>
    </submittedName>
</protein>
<feature type="region of interest" description="Disordered" evidence="1">
    <location>
        <begin position="94"/>
        <end position="163"/>
    </location>
</feature>
<evidence type="ECO:0000313" key="3">
    <source>
        <dbReference type="Proteomes" id="UP001189429"/>
    </source>
</evidence>
<dbReference type="Proteomes" id="UP001189429">
    <property type="component" value="Unassembled WGS sequence"/>
</dbReference>
<gene>
    <name evidence="2" type="ORF">PCOR1329_LOCUS26693</name>
</gene>
<sequence length="163" mass="17313">YRRTPRATPRAEEHPPLARKPREAAARLRCGPPRPAVGRAGMPSAEAPPELRLLAALEGAVRASDARAAGGLLADPSLQAPMRRVAERLHQLVDPRLHSFVLPAPALRRTAPAPRPPPASEGPPSAPSREPRGGEGAWPAPRHADAKGARSGRPRRIADDPFG</sequence>
<name>A0ABN9S7T1_9DINO</name>
<organism evidence="2 3">
    <name type="scientific">Prorocentrum cordatum</name>
    <dbReference type="NCBI Taxonomy" id="2364126"/>
    <lineage>
        <taxon>Eukaryota</taxon>
        <taxon>Sar</taxon>
        <taxon>Alveolata</taxon>
        <taxon>Dinophyceae</taxon>
        <taxon>Prorocentrales</taxon>
        <taxon>Prorocentraceae</taxon>
        <taxon>Prorocentrum</taxon>
    </lineage>
</organism>
<comment type="caution">
    <text evidence="2">The sequence shown here is derived from an EMBL/GenBank/DDBJ whole genome shotgun (WGS) entry which is preliminary data.</text>
</comment>
<feature type="compositionally biased region" description="Low complexity" evidence="1">
    <location>
        <begin position="102"/>
        <end position="112"/>
    </location>
</feature>
<feature type="non-terminal residue" evidence="2">
    <location>
        <position position="163"/>
    </location>
</feature>
<feature type="compositionally biased region" description="Pro residues" evidence="1">
    <location>
        <begin position="113"/>
        <end position="126"/>
    </location>
</feature>
<feature type="region of interest" description="Disordered" evidence="1">
    <location>
        <begin position="1"/>
        <end position="45"/>
    </location>
</feature>
<reference evidence="2" key="1">
    <citation type="submission" date="2023-10" db="EMBL/GenBank/DDBJ databases">
        <authorList>
            <person name="Chen Y."/>
            <person name="Shah S."/>
            <person name="Dougan E. K."/>
            <person name="Thang M."/>
            <person name="Chan C."/>
        </authorList>
    </citation>
    <scope>NUCLEOTIDE SEQUENCE [LARGE SCALE GENOMIC DNA]</scope>
</reference>
<evidence type="ECO:0000313" key="2">
    <source>
        <dbReference type="EMBL" id="CAK0827071.1"/>
    </source>
</evidence>
<feature type="non-terminal residue" evidence="2">
    <location>
        <position position="1"/>
    </location>
</feature>
<keyword evidence="3" id="KW-1185">Reference proteome</keyword>
<dbReference type="EMBL" id="CAUYUJ010009546">
    <property type="protein sequence ID" value="CAK0827071.1"/>
    <property type="molecule type" value="Genomic_DNA"/>
</dbReference>
<proteinExistence type="predicted"/>
<accession>A0ABN9S7T1</accession>
<feature type="compositionally biased region" description="Basic and acidic residues" evidence="1">
    <location>
        <begin position="9"/>
        <end position="26"/>
    </location>
</feature>